<dbReference type="Proteomes" id="UP000254877">
    <property type="component" value="Unassembled WGS sequence"/>
</dbReference>
<evidence type="ECO:0000313" key="4">
    <source>
        <dbReference type="Proteomes" id="UP000254877"/>
    </source>
</evidence>
<protein>
    <submittedName>
        <fullName evidence="1">Uncharacterized protein</fullName>
    </submittedName>
</protein>
<dbReference type="Proteomes" id="UP000254079">
    <property type="component" value="Unassembled WGS sequence"/>
</dbReference>
<dbReference type="EMBL" id="UGCP01000002">
    <property type="protein sequence ID" value="STI87792.1"/>
    <property type="molecule type" value="Genomic_DNA"/>
</dbReference>
<accession>A0A376LKW1</accession>
<proteinExistence type="predicted"/>
<gene>
    <name evidence="1" type="ORF">NCTC7928_05633</name>
    <name evidence="2" type="ORF">NCTC8622_06970</name>
</gene>
<organism evidence="1 4">
    <name type="scientific">Escherichia coli</name>
    <dbReference type="NCBI Taxonomy" id="562"/>
    <lineage>
        <taxon>Bacteria</taxon>
        <taxon>Pseudomonadati</taxon>
        <taxon>Pseudomonadota</taxon>
        <taxon>Gammaproteobacteria</taxon>
        <taxon>Enterobacterales</taxon>
        <taxon>Enterobacteriaceae</taxon>
        <taxon>Escherichia</taxon>
    </lineage>
</organism>
<reference evidence="3 4" key="1">
    <citation type="submission" date="2018-06" db="EMBL/GenBank/DDBJ databases">
        <authorList>
            <consortium name="Pathogen Informatics"/>
            <person name="Doyle S."/>
        </authorList>
    </citation>
    <scope>NUCLEOTIDE SEQUENCE [LARGE SCALE GENOMIC DNA]</scope>
    <source>
        <strain evidence="1 4">NCTC7928</strain>
        <strain evidence="2 3">NCTC8622</strain>
    </source>
</reference>
<evidence type="ECO:0000313" key="3">
    <source>
        <dbReference type="Proteomes" id="UP000254079"/>
    </source>
</evidence>
<evidence type="ECO:0000313" key="1">
    <source>
        <dbReference type="EMBL" id="STF44883.1"/>
    </source>
</evidence>
<sequence length="34" mass="3879">MIIQSKLIRAALVCAAKNDVRYYLNGLHITPKTY</sequence>
<evidence type="ECO:0000313" key="2">
    <source>
        <dbReference type="EMBL" id="STI87792.1"/>
    </source>
</evidence>
<dbReference type="AlphaFoldDB" id="A0A376LKW1"/>
<name>A0A376LKW1_ECOLX</name>
<dbReference type="EMBL" id="UGAB01000002">
    <property type="protein sequence ID" value="STF44883.1"/>
    <property type="molecule type" value="Genomic_DNA"/>
</dbReference>